<proteinExistence type="inferred from homology"/>
<dbReference type="Proteomes" id="UP000184932">
    <property type="component" value="Unassembled WGS sequence"/>
</dbReference>
<dbReference type="GO" id="GO:0006520">
    <property type="term" value="P:amino acid metabolic process"/>
    <property type="evidence" value="ECO:0007669"/>
    <property type="project" value="InterPro"/>
</dbReference>
<evidence type="ECO:0000256" key="6">
    <source>
        <dbReference type="ARBA" id="ARBA00022898"/>
    </source>
</evidence>
<comment type="similarity">
    <text evidence="2">Belongs to the class-I pyridoxal-phosphate-dependent aminotransferase family.</text>
</comment>
<reference evidence="10" key="1">
    <citation type="submission" date="2016-11" db="EMBL/GenBank/DDBJ databases">
        <authorList>
            <person name="Varghese N."/>
            <person name="Submissions S."/>
        </authorList>
    </citation>
    <scope>NUCLEOTIDE SEQUENCE [LARGE SCALE GENOMIC DNA]</scope>
    <source>
        <strain evidence="10">DSM 29440</strain>
    </source>
</reference>
<dbReference type="AlphaFoldDB" id="A0A1N6EY50"/>
<dbReference type="PANTHER" id="PTHR46383">
    <property type="entry name" value="ASPARTATE AMINOTRANSFERASE"/>
    <property type="match status" value="1"/>
</dbReference>
<comment type="catalytic activity">
    <reaction evidence="7">
        <text>L-aspartate + 2-oxoglutarate = oxaloacetate + L-glutamate</text>
        <dbReference type="Rhea" id="RHEA:21824"/>
        <dbReference type="ChEBI" id="CHEBI:16452"/>
        <dbReference type="ChEBI" id="CHEBI:16810"/>
        <dbReference type="ChEBI" id="CHEBI:29985"/>
        <dbReference type="ChEBI" id="CHEBI:29991"/>
        <dbReference type="EC" id="2.6.1.1"/>
    </reaction>
</comment>
<organism evidence="9 10">
    <name type="scientific">Vannielia litorea</name>
    <dbReference type="NCBI Taxonomy" id="1217970"/>
    <lineage>
        <taxon>Bacteria</taxon>
        <taxon>Pseudomonadati</taxon>
        <taxon>Pseudomonadota</taxon>
        <taxon>Alphaproteobacteria</taxon>
        <taxon>Rhodobacterales</taxon>
        <taxon>Paracoccaceae</taxon>
        <taxon>Vannielia</taxon>
    </lineage>
</organism>
<evidence type="ECO:0000256" key="4">
    <source>
        <dbReference type="ARBA" id="ARBA00022576"/>
    </source>
</evidence>
<sequence>MALAPTARTFRSPVVEAKGWLAGLSFTPDRPLIDAGQAAPSDPPPEALRRVIAEAALRDDSAHQYGAVLGLGPLREELAANISATYGGRVSAAQLAITSGANHAFCATLASLAGPGDEVILPTPWYFNHKMWLDMAQIGTVPLPCGTDLLPDPEQAAALITERTRAIVLVTPNNPTGAEYPPETLAAFRDLARARGLALIVDETYRDFTATPGAPHGLFEDPDWDDTLIHIYSFSKSFRLMGHRVGAVATSPARLAEIEKFIDTVTICPTPLGQMAALWGLRNLAQWVASQRDEVMTRQAAMRAAAPALAGEGWRLAGLGGFFAWIEHPFATDATTVAQALAREAAVLALPGTFFSPEGDATGRAALRVAFANLDAPRIAQLAARLCDFKGV</sequence>
<evidence type="ECO:0000259" key="8">
    <source>
        <dbReference type="Pfam" id="PF00155"/>
    </source>
</evidence>
<evidence type="ECO:0000256" key="3">
    <source>
        <dbReference type="ARBA" id="ARBA00012753"/>
    </source>
</evidence>
<evidence type="ECO:0000313" key="10">
    <source>
        <dbReference type="Proteomes" id="UP000184932"/>
    </source>
</evidence>
<keyword evidence="4 9" id="KW-0032">Aminotransferase</keyword>
<dbReference type="InterPro" id="IPR015421">
    <property type="entry name" value="PyrdxlP-dep_Trfase_major"/>
</dbReference>
<evidence type="ECO:0000313" key="9">
    <source>
        <dbReference type="EMBL" id="SIN87897.1"/>
    </source>
</evidence>
<keyword evidence="5 9" id="KW-0808">Transferase</keyword>
<evidence type="ECO:0000256" key="1">
    <source>
        <dbReference type="ARBA" id="ARBA00001933"/>
    </source>
</evidence>
<dbReference type="NCBIfam" id="NF005732">
    <property type="entry name" value="PRK07550.1"/>
    <property type="match status" value="1"/>
</dbReference>
<accession>A0A1N6EY50</accession>
<dbReference type="CDD" id="cd00609">
    <property type="entry name" value="AAT_like"/>
    <property type="match status" value="1"/>
</dbReference>
<name>A0A1N6EY50_9RHOB</name>
<evidence type="ECO:0000256" key="7">
    <source>
        <dbReference type="ARBA" id="ARBA00049185"/>
    </source>
</evidence>
<dbReference type="Gene3D" id="3.40.640.10">
    <property type="entry name" value="Type I PLP-dependent aspartate aminotransferase-like (Major domain)"/>
    <property type="match status" value="1"/>
</dbReference>
<keyword evidence="6" id="KW-0663">Pyridoxal phosphate</keyword>
<evidence type="ECO:0000256" key="5">
    <source>
        <dbReference type="ARBA" id="ARBA00022679"/>
    </source>
</evidence>
<dbReference type="SUPFAM" id="SSF53383">
    <property type="entry name" value="PLP-dependent transferases"/>
    <property type="match status" value="1"/>
</dbReference>
<evidence type="ECO:0000256" key="2">
    <source>
        <dbReference type="ARBA" id="ARBA00007441"/>
    </source>
</evidence>
<dbReference type="EMBL" id="FSRL01000001">
    <property type="protein sequence ID" value="SIN87897.1"/>
    <property type="molecule type" value="Genomic_DNA"/>
</dbReference>
<dbReference type="PANTHER" id="PTHR46383:SF1">
    <property type="entry name" value="ASPARTATE AMINOTRANSFERASE"/>
    <property type="match status" value="1"/>
</dbReference>
<comment type="cofactor">
    <cofactor evidence="1">
        <name>pyridoxal 5'-phosphate</name>
        <dbReference type="ChEBI" id="CHEBI:597326"/>
    </cofactor>
</comment>
<gene>
    <name evidence="9" type="ORF">SAMN05444002_1198</name>
</gene>
<dbReference type="GO" id="GO:0030170">
    <property type="term" value="F:pyridoxal phosphate binding"/>
    <property type="evidence" value="ECO:0007669"/>
    <property type="project" value="InterPro"/>
</dbReference>
<dbReference type="InterPro" id="IPR050596">
    <property type="entry name" value="AspAT/PAT-like"/>
</dbReference>
<dbReference type="STRING" id="1217970.SAMN05444002_1198"/>
<feature type="domain" description="Aminotransferase class I/classII large" evidence="8">
    <location>
        <begin position="40"/>
        <end position="386"/>
    </location>
</feature>
<dbReference type="GO" id="GO:0004069">
    <property type="term" value="F:L-aspartate:2-oxoglutarate aminotransferase activity"/>
    <property type="evidence" value="ECO:0007669"/>
    <property type="project" value="UniProtKB-EC"/>
</dbReference>
<dbReference type="InterPro" id="IPR004839">
    <property type="entry name" value="Aminotransferase_I/II_large"/>
</dbReference>
<dbReference type="Pfam" id="PF00155">
    <property type="entry name" value="Aminotran_1_2"/>
    <property type="match status" value="1"/>
</dbReference>
<dbReference type="InterPro" id="IPR015424">
    <property type="entry name" value="PyrdxlP-dep_Trfase"/>
</dbReference>
<keyword evidence="10" id="KW-1185">Reference proteome</keyword>
<protein>
    <recommendedName>
        <fullName evidence="3">aspartate transaminase</fullName>
        <ecNumber evidence="3">2.6.1.1</ecNumber>
    </recommendedName>
</protein>
<dbReference type="EC" id="2.6.1.1" evidence="3"/>